<gene>
    <name evidence="2" type="ORF">M5D96_006428</name>
</gene>
<evidence type="ECO:0000256" key="1">
    <source>
        <dbReference type="SAM" id="MobiDB-lite"/>
    </source>
</evidence>
<organism evidence="2 3">
    <name type="scientific">Drosophila gunungcola</name>
    <name type="common">fruit fly</name>
    <dbReference type="NCBI Taxonomy" id="103775"/>
    <lineage>
        <taxon>Eukaryota</taxon>
        <taxon>Metazoa</taxon>
        <taxon>Ecdysozoa</taxon>
        <taxon>Arthropoda</taxon>
        <taxon>Hexapoda</taxon>
        <taxon>Insecta</taxon>
        <taxon>Pterygota</taxon>
        <taxon>Neoptera</taxon>
        <taxon>Endopterygota</taxon>
        <taxon>Diptera</taxon>
        <taxon>Brachycera</taxon>
        <taxon>Muscomorpha</taxon>
        <taxon>Ephydroidea</taxon>
        <taxon>Drosophilidae</taxon>
        <taxon>Drosophila</taxon>
        <taxon>Sophophora</taxon>
    </lineage>
</organism>
<evidence type="ECO:0000313" key="2">
    <source>
        <dbReference type="EMBL" id="KAI8040485.1"/>
    </source>
</evidence>
<protein>
    <submittedName>
        <fullName evidence="2">Uncharacterized protein</fullName>
    </submittedName>
</protein>
<sequence length="115" mass="13148">MNGNNQASDSSWSEPRSMSATNALIDAIRNSRRMRLEYTQGTSDSHINCPYMAAARDQIRGQRAMDRLLNTKLDRDKLPEDTPLPIYLAHREPRSISPPSKWDKPIIKKQKTQVP</sequence>
<reference evidence="2" key="1">
    <citation type="journal article" date="2023" name="Genome Biol. Evol.">
        <title>Long-read-based Genome Assembly of Drosophila gunungcola Reveals Fewer Chemosensory Genes in Flower-breeding Species.</title>
        <authorList>
            <person name="Negi A."/>
            <person name="Liao B.Y."/>
            <person name="Yeh S.D."/>
        </authorList>
    </citation>
    <scope>NUCLEOTIDE SEQUENCE</scope>
    <source>
        <strain evidence="2">Sukarami</strain>
    </source>
</reference>
<dbReference type="EMBL" id="JAMKOV010000004">
    <property type="protein sequence ID" value="KAI8040485.1"/>
    <property type="molecule type" value="Genomic_DNA"/>
</dbReference>
<proteinExistence type="predicted"/>
<name>A0A9P9YPG0_9MUSC</name>
<evidence type="ECO:0000313" key="3">
    <source>
        <dbReference type="Proteomes" id="UP001059596"/>
    </source>
</evidence>
<comment type="caution">
    <text evidence="2">The sequence shown here is derived from an EMBL/GenBank/DDBJ whole genome shotgun (WGS) entry which is preliminary data.</text>
</comment>
<dbReference type="Proteomes" id="UP001059596">
    <property type="component" value="Unassembled WGS sequence"/>
</dbReference>
<dbReference type="AlphaFoldDB" id="A0A9P9YPG0"/>
<accession>A0A9P9YPG0</accession>
<feature type="region of interest" description="Disordered" evidence="1">
    <location>
        <begin position="90"/>
        <end position="115"/>
    </location>
</feature>
<keyword evidence="3" id="KW-1185">Reference proteome</keyword>